<protein>
    <submittedName>
        <fullName evidence="1">Uncharacterized protein</fullName>
    </submittedName>
</protein>
<dbReference type="Proteomes" id="UP000685013">
    <property type="component" value="Chromosome 12"/>
</dbReference>
<comment type="caution">
    <text evidence="1">The sequence shown here is derived from an EMBL/GenBank/DDBJ whole genome shotgun (WGS) entry which is preliminary data.</text>
</comment>
<gene>
    <name evidence="1" type="ORF">SDJN03_18546</name>
</gene>
<name>A0AAV6MT07_9ROSI</name>
<evidence type="ECO:0000313" key="2">
    <source>
        <dbReference type="Proteomes" id="UP000685013"/>
    </source>
</evidence>
<proteinExistence type="predicted"/>
<organism evidence="1 2">
    <name type="scientific">Cucurbita argyrosperma subsp. sororia</name>
    <dbReference type="NCBI Taxonomy" id="37648"/>
    <lineage>
        <taxon>Eukaryota</taxon>
        <taxon>Viridiplantae</taxon>
        <taxon>Streptophyta</taxon>
        <taxon>Embryophyta</taxon>
        <taxon>Tracheophyta</taxon>
        <taxon>Spermatophyta</taxon>
        <taxon>Magnoliopsida</taxon>
        <taxon>eudicotyledons</taxon>
        <taxon>Gunneridae</taxon>
        <taxon>Pentapetalae</taxon>
        <taxon>rosids</taxon>
        <taxon>fabids</taxon>
        <taxon>Cucurbitales</taxon>
        <taxon>Cucurbitaceae</taxon>
        <taxon>Cucurbiteae</taxon>
        <taxon>Cucurbita</taxon>
    </lineage>
</organism>
<dbReference type="AlphaFoldDB" id="A0AAV6MT07"/>
<keyword evidence="2" id="KW-1185">Reference proteome</keyword>
<feature type="non-terminal residue" evidence="1">
    <location>
        <position position="1"/>
    </location>
</feature>
<accession>A0AAV6MT07</accession>
<sequence length="90" mass="9838">MPRLKVESISTDSLTSESNHHEMEKLAFFITSLPPGGVVFKFASNTFTAKLSLLLGKSQKSFNLESLVKLPDVSHSHTPTPTASTRHSVI</sequence>
<dbReference type="EMBL" id="JAGKQH010000012">
    <property type="protein sequence ID" value="KAG6585813.1"/>
    <property type="molecule type" value="Genomic_DNA"/>
</dbReference>
<reference evidence="1 2" key="1">
    <citation type="journal article" date="2021" name="Hortic Res">
        <title>The domestication of Cucurbita argyrosperma as revealed by the genome of its wild relative.</title>
        <authorList>
            <person name="Barrera-Redondo J."/>
            <person name="Sanchez-de la Vega G."/>
            <person name="Aguirre-Liguori J.A."/>
            <person name="Castellanos-Morales G."/>
            <person name="Gutierrez-Guerrero Y.T."/>
            <person name="Aguirre-Dugua X."/>
            <person name="Aguirre-Planter E."/>
            <person name="Tenaillon M.I."/>
            <person name="Lira-Saade R."/>
            <person name="Eguiarte L.E."/>
        </authorList>
    </citation>
    <scope>NUCLEOTIDE SEQUENCE [LARGE SCALE GENOMIC DNA]</scope>
    <source>
        <strain evidence="1">JBR-2021</strain>
    </source>
</reference>
<evidence type="ECO:0000313" key="1">
    <source>
        <dbReference type="EMBL" id="KAG6585813.1"/>
    </source>
</evidence>